<keyword evidence="10" id="KW-0472">Membrane</keyword>
<dbReference type="GO" id="GO:0046983">
    <property type="term" value="F:protein dimerization activity"/>
    <property type="evidence" value="ECO:0007669"/>
    <property type="project" value="InterPro"/>
</dbReference>
<feature type="region of interest" description="Disordered" evidence="9">
    <location>
        <begin position="391"/>
        <end position="427"/>
    </location>
</feature>
<feature type="compositionally biased region" description="Low complexity" evidence="9">
    <location>
        <begin position="391"/>
        <end position="407"/>
    </location>
</feature>
<feature type="transmembrane region" description="Helical" evidence="10">
    <location>
        <begin position="105"/>
        <end position="121"/>
    </location>
</feature>
<dbReference type="InterPro" id="IPR011712">
    <property type="entry name" value="Sig_transdc_His_kin_sub3_dim/P"/>
</dbReference>
<evidence type="ECO:0000256" key="6">
    <source>
        <dbReference type="ARBA" id="ARBA00022777"/>
    </source>
</evidence>
<evidence type="ECO:0000256" key="4">
    <source>
        <dbReference type="ARBA" id="ARBA00022679"/>
    </source>
</evidence>
<dbReference type="InterPro" id="IPR036890">
    <property type="entry name" value="HATPase_C_sf"/>
</dbReference>
<dbReference type="CDD" id="cd16917">
    <property type="entry name" value="HATPase_UhpB-NarQ-NarX-like"/>
    <property type="match status" value="1"/>
</dbReference>
<evidence type="ECO:0000256" key="7">
    <source>
        <dbReference type="ARBA" id="ARBA00022840"/>
    </source>
</evidence>
<dbReference type="EMBL" id="BONI01000019">
    <property type="protein sequence ID" value="GIG06006.1"/>
    <property type="molecule type" value="Genomic_DNA"/>
</dbReference>
<dbReference type="InterPro" id="IPR003594">
    <property type="entry name" value="HATPase_dom"/>
</dbReference>
<evidence type="ECO:0000256" key="8">
    <source>
        <dbReference type="ARBA" id="ARBA00023012"/>
    </source>
</evidence>
<keyword evidence="3" id="KW-0597">Phosphoprotein</keyword>
<keyword evidence="4" id="KW-0808">Transferase</keyword>
<keyword evidence="7" id="KW-0067">ATP-binding</keyword>
<reference evidence="12 13" key="1">
    <citation type="submission" date="2021-01" db="EMBL/GenBank/DDBJ databases">
        <title>Whole genome shotgun sequence of Catellatospora coxensis NBRC 107359.</title>
        <authorList>
            <person name="Komaki H."/>
            <person name="Tamura T."/>
        </authorList>
    </citation>
    <scope>NUCLEOTIDE SEQUENCE [LARGE SCALE GENOMIC DNA]</scope>
    <source>
        <strain evidence="12 13">NBRC 107359</strain>
    </source>
</reference>
<feature type="transmembrane region" description="Helical" evidence="10">
    <location>
        <begin position="50"/>
        <end position="69"/>
    </location>
</feature>
<dbReference type="SUPFAM" id="SSF55874">
    <property type="entry name" value="ATPase domain of HSP90 chaperone/DNA topoisomerase II/histidine kinase"/>
    <property type="match status" value="1"/>
</dbReference>
<feature type="transmembrane region" description="Helical" evidence="10">
    <location>
        <begin position="128"/>
        <end position="145"/>
    </location>
</feature>
<keyword evidence="10" id="KW-1133">Transmembrane helix</keyword>
<dbReference type="AlphaFoldDB" id="A0A8J3KZQ0"/>
<evidence type="ECO:0000256" key="5">
    <source>
        <dbReference type="ARBA" id="ARBA00022741"/>
    </source>
</evidence>
<dbReference type="GO" id="GO:0000155">
    <property type="term" value="F:phosphorelay sensor kinase activity"/>
    <property type="evidence" value="ECO:0007669"/>
    <property type="project" value="InterPro"/>
</dbReference>
<evidence type="ECO:0000256" key="3">
    <source>
        <dbReference type="ARBA" id="ARBA00022553"/>
    </source>
</evidence>
<accession>A0A8J3KZQ0</accession>
<keyword evidence="10" id="KW-0812">Transmembrane</keyword>
<protein>
    <recommendedName>
        <fullName evidence="2">histidine kinase</fullName>
        <ecNumber evidence="2">2.7.13.3</ecNumber>
    </recommendedName>
</protein>
<dbReference type="InterPro" id="IPR050482">
    <property type="entry name" value="Sensor_HK_TwoCompSys"/>
</dbReference>
<evidence type="ECO:0000256" key="1">
    <source>
        <dbReference type="ARBA" id="ARBA00000085"/>
    </source>
</evidence>
<dbReference type="Pfam" id="PF07730">
    <property type="entry name" value="HisKA_3"/>
    <property type="match status" value="1"/>
</dbReference>
<dbReference type="PANTHER" id="PTHR24421">
    <property type="entry name" value="NITRATE/NITRITE SENSOR PROTEIN NARX-RELATED"/>
    <property type="match status" value="1"/>
</dbReference>
<dbReference type="Pfam" id="PF02518">
    <property type="entry name" value="HATPase_c"/>
    <property type="match status" value="1"/>
</dbReference>
<gene>
    <name evidence="12" type="ORF">Cco03nite_27060</name>
</gene>
<dbReference type="PANTHER" id="PTHR24421:SF10">
    <property type="entry name" value="NITRATE_NITRITE SENSOR PROTEIN NARQ"/>
    <property type="match status" value="1"/>
</dbReference>
<dbReference type="Gene3D" id="1.20.5.1930">
    <property type="match status" value="1"/>
</dbReference>
<dbReference type="Proteomes" id="UP000630887">
    <property type="component" value="Unassembled WGS sequence"/>
</dbReference>
<evidence type="ECO:0000313" key="13">
    <source>
        <dbReference type="Proteomes" id="UP000630887"/>
    </source>
</evidence>
<sequence>MDPITPGPKARRTAAAWSRAVLAWTGALASPVLLYVVVDDGAGGGSIDLVPWLSMRHLLPALALALPFALLRRRPLAALGLLLLGSALTTVAIHTEEVAYLTDMRYLELIAVDLAVAVVAAKRSRRVSAAVGFVALLVQVLIGYANGLNTPVFEFEIPTLAMAFAWTVGNSVRTRREHAEAIRARAAGQAATEERLRIARELHDMVAHSIGVIAIQAGMGRRVIDSQPGEARNALQAIEDTSRETLAGLRRMLVGLRQDGDVAPPAPTLADLDRLAATTAGAGVRVELDWRGDRRPLPGDLELSAYRVVQEAVTNVVRHAAAPRCAVTVDYRDTELRLTIADEGRGCPQPGSGYGITGMRERVALLGGEFTAGPQARGGFLVTARFPLPEPAALAPEPREPSAAAGPVPALSEHAPADPPGVGAVAR</sequence>
<evidence type="ECO:0000256" key="10">
    <source>
        <dbReference type="SAM" id="Phobius"/>
    </source>
</evidence>
<name>A0A8J3KZQ0_9ACTN</name>
<dbReference type="GO" id="GO:0005524">
    <property type="term" value="F:ATP binding"/>
    <property type="evidence" value="ECO:0007669"/>
    <property type="project" value="UniProtKB-KW"/>
</dbReference>
<feature type="domain" description="Histidine kinase/HSP90-like ATPase" evidence="11">
    <location>
        <begin position="300"/>
        <end position="390"/>
    </location>
</feature>
<evidence type="ECO:0000259" key="11">
    <source>
        <dbReference type="SMART" id="SM00387"/>
    </source>
</evidence>
<dbReference type="RefSeq" id="WP_203692398.1">
    <property type="nucleotide sequence ID" value="NZ_BAAALC010000018.1"/>
</dbReference>
<organism evidence="12 13">
    <name type="scientific">Catellatospora coxensis</name>
    <dbReference type="NCBI Taxonomy" id="310354"/>
    <lineage>
        <taxon>Bacteria</taxon>
        <taxon>Bacillati</taxon>
        <taxon>Actinomycetota</taxon>
        <taxon>Actinomycetes</taxon>
        <taxon>Micromonosporales</taxon>
        <taxon>Micromonosporaceae</taxon>
        <taxon>Catellatospora</taxon>
    </lineage>
</organism>
<evidence type="ECO:0000313" key="12">
    <source>
        <dbReference type="EMBL" id="GIG06006.1"/>
    </source>
</evidence>
<keyword evidence="6" id="KW-0418">Kinase</keyword>
<evidence type="ECO:0000256" key="9">
    <source>
        <dbReference type="SAM" id="MobiDB-lite"/>
    </source>
</evidence>
<keyword evidence="8" id="KW-0902">Two-component regulatory system</keyword>
<comment type="catalytic activity">
    <reaction evidence="1">
        <text>ATP + protein L-histidine = ADP + protein N-phospho-L-histidine.</text>
        <dbReference type="EC" id="2.7.13.3"/>
    </reaction>
</comment>
<proteinExistence type="predicted"/>
<feature type="transmembrane region" description="Helical" evidence="10">
    <location>
        <begin position="21"/>
        <end position="38"/>
    </location>
</feature>
<dbReference type="Gene3D" id="3.30.565.10">
    <property type="entry name" value="Histidine kinase-like ATPase, C-terminal domain"/>
    <property type="match status" value="1"/>
</dbReference>
<dbReference type="EC" id="2.7.13.3" evidence="2"/>
<dbReference type="GO" id="GO:0016020">
    <property type="term" value="C:membrane"/>
    <property type="evidence" value="ECO:0007669"/>
    <property type="project" value="InterPro"/>
</dbReference>
<dbReference type="SMART" id="SM00387">
    <property type="entry name" value="HATPase_c"/>
    <property type="match status" value="1"/>
</dbReference>
<comment type="caution">
    <text evidence="12">The sequence shown here is derived from an EMBL/GenBank/DDBJ whole genome shotgun (WGS) entry which is preliminary data.</text>
</comment>
<keyword evidence="13" id="KW-1185">Reference proteome</keyword>
<feature type="transmembrane region" description="Helical" evidence="10">
    <location>
        <begin position="76"/>
        <end position="93"/>
    </location>
</feature>
<keyword evidence="5" id="KW-0547">Nucleotide-binding</keyword>
<evidence type="ECO:0000256" key="2">
    <source>
        <dbReference type="ARBA" id="ARBA00012438"/>
    </source>
</evidence>